<dbReference type="RefSeq" id="WP_094839381.1">
    <property type="nucleotide sequence ID" value="NZ_NEVQ01000023.1"/>
</dbReference>
<feature type="chain" id="PRO_5012853916" description="DUF1090 domain-containing protein" evidence="2">
    <location>
        <begin position="26"/>
        <end position="139"/>
    </location>
</feature>
<keyword evidence="2" id="KW-0732">Signal</keyword>
<dbReference type="Proteomes" id="UP000216885">
    <property type="component" value="Unassembled WGS sequence"/>
</dbReference>
<comment type="caution">
    <text evidence="3">The sequence shown here is derived from an EMBL/GenBank/DDBJ whole genome shotgun (WGS) entry which is preliminary data.</text>
</comment>
<protein>
    <recommendedName>
        <fullName evidence="5">DUF1090 domain-containing protein</fullName>
    </recommendedName>
</protein>
<sequence>MSVLPRLSYWVASTVLIAPALCAQAAPAAAIQDCSALRSCAAKFCHIENDIAAAQANGNTHREAGLRRALSEARGSCTDESLRKDRLQAIDERKEEVQEREEELAEARAKGKQDKINKAQRKLEEAQADLKDAEDELQR</sequence>
<keyword evidence="4" id="KW-1185">Reference proteome</keyword>
<feature type="region of interest" description="Disordered" evidence="1">
    <location>
        <begin position="93"/>
        <end position="139"/>
    </location>
</feature>
<feature type="compositionally biased region" description="Basic and acidic residues" evidence="1">
    <location>
        <begin position="105"/>
        <end position="139"/>
    </location>
</feature>
<evidence type="ECO:0008006" key="5">
    <source>
        <dbReference type="Google" id="ProtNLM"/>
    </source>
</evidence>
<evidence type="ECO:0000313" key="4">
    <source>
        <dbReference type="Proteomes" id="UP000216885"/>
    </source>
</evidence>
<gene>
    <name evidence="3" type="ORF">CAL20_25335</name>
</gene>
<organism evidence="3 4">
    <name type="scientific">Bordetella genomosp. 4</name>
    <dbReference type="NCBI Taxonomy" id="463044"/>
    <lineage>
        <taxon>Bacteria</taxon>
        <taxon>Pseudomonadati</taxon>
        <taxon>Pseudomonadota</taxon>
        <taxon>Betaproteobacteria</taxon>
        <taxon>Burkholderiales</taxon>
        <taxon>Alcaligenaceae</taxon>
        <taxon>Bordetella</taxon>
    </lineage>
</organism>
<dbReference type="AlphaFoldDB" id="A0A261TLG9"/>
<accession>A0A261TLG9</accession>
<dbReference type="InterPro" id="IPR009468">
    <property type="entry name" value="DUF1090"/>
</dbReference>
<dbReference type="Pfam" id="PF06476">
    <property type="entry name" value="DUF1090"/>
    <property type="match status" value="1"/>
</dbReference>
<proteinExistence type="predicted"/>
<evidence type="ECO:0000256" key="2">
    <source>
        <dbReference type="SAM" id="SignalP"/>
    </source>
</evidence>
<dbReference type="EMBL" id="NEVQ01000023">
    <property type="protein sequence ID" value="OZI50077.1"/>
    <property type="molecule type" value="Genomic_DNA"/>
</dbReference>
<feature type="signal peptide" evidence="2">
    <location>
        <begin position="1"/>
        <end position="25"/>
    </location>
</feature>
<evidence type="ECO:0000313" key="3">
    <source>
        <dbReference type="EMBL" id="OZI50077.1"/>
    </source>
</evidence>
<reference evidence="3 4" key="1">
    <citation type="submission" date="2017-05" db="EMBL/GenBank/DDBJ databases">
        <title>Complete and WGS of Bordetella genogroups.</title>
        <authorList>
            <person name="Spilker T."/>
            <person name="LiPuma J."/>
        </authorList>
    </citation>
    <scope>NUCLEOTIDE SEQUENCE [LARGE SCALE GENOMIC DNA]</scope>
    <source>
        <strain evidence="3 4">AU9919</strain>
    </source>
</reference>
<evidence type="ECO:0000256" key="1">
    <source>
        <dbReference type="SAM" id="MobiDB-lite"/>
    </source>
</evidence>
<name>A0A261TLG9_9BORD</name>